<evidence type="ECO:0000259" key="10">
    <source>
        <dbReference type="Pfam" id="PF09976"/>
    </source>
</evidence>
<dbReference type="SUPFAM" id="SSF48452">
    <property type="entry name" value="TPR-like"/>
    <property type="match status" value="1"/>
</dbReference>
<dbReference type="InterPro" id="IPR011990">
    <property type="entry name" value="TPR-like_helical_dom_sf"/>
</dbReference>
<evidence type="ECO:0000256" key="8">
    <source>
        <dbReference type="ARBA" id="ARBA00024235"/>
    </source>
</evidence>
<dbReference type="GO" id="GO:0005886">
    <property type="term" value="C:plasma membrane"/>
    <property type="evidence" value="ECO:0007669"/>
    <property type="project" value="UniProtKB-SubCell"/>
</dbReference>
<accession>A0A0Q9YC70</accession>
<organism evidence="11">
    <name type="scientific">Candidatus Berkiella aquae</name>
    <dbReference type="NCBI Taxonomy" id="295108"/>
    <lineage>
        <taxon>Bacteria</taxon>
        <taxon>Pseudomonadati</taxon>
        <taxon>Pseudomonadota</taxon>
        <taxon>Gammaproteobacteria</taxon>
        <taxon>Candidatus Berkiellales</taxon>
        <taxon>Candidatus Berkiellaceae</taxon>
        <taxon>Candidatus Berkiella</taxon>
    </lineage>
</organism>
<evidence type="ECO:0000256" key="1">
    <source>
        <dbReference type="ARBA" id="ARBA00004401"/>
    </source>
</evidence>
<evidence type="ECO:0000256" key="7">
    <source>
        <dbReference type="ARBA" id="ARBA00024197"/>
    </source>
</evidence>
<evidence type="ECO:0000256" key="4">
    <source>
        <dbReference type="ARBA" id="ARBA00022989"/>
    </source>
</evidence>
<evidence type="ECO:0000256" key="5">
    <source>
        <dbReference type="ARBA" id="ARBA00023136"/>
    </source>
</evidence>
<dbReference type="STRING" id="295108.HT99x_03020"/>
<keyword evidence="5 9" id="KW-0472">Membrane</keyword>
<dbReference type="InterPro" id="IPR026039">
    <property type="entry name" value="YfgM"/>
</dbReference>
<dbReference type="Proteomes" id="UP000051497">
    <property type="component" value="Unassembled WGS sequence"/>
</dbReference>
<keyword evidence="3 9" id="KW-0812">Transmembrane</keyword>
<dbReference type="GO" id="GO:0044877">
    <property type="term" value="F:protein-containing complex binding"/>
    <property type="evidence" value="ECO:0007669"/>
    <property type="project" value="InterPro"/>
</dbReference>
<evidence type="ECO:0000256" key="6">
    <source>
        <dbReference type="ARBA" id="ARBA00023186"/>
    </source>
</evidence>
<dbReference type="Pfam" id="PF09976">
    <property type="entry name" value="TPR_21"/>
    <property type="match status" value="1"/>
</dbReference>
<dbReference type="AlphaFoldDB" id="A0A0Q9YC70"/>
<dbReference type="OrthoDB" id="9789675at2"/>
<dbReference type="PANTHER" id="PTHR38035:SF1">
    <property type="entry name" value="ANCILLARY SECYEG TRANSLOCON SUBUNIT"/>
    <property type="match status" value="1"/>
</dbReference>
<evidence type="ECO:0000313" key="12">
    <source>
        <dbReference type="EMBL" id="MCS5711046.1"/>
    </source>
</evidence>
<reference evidence="11" key="1">
    <citation type="submission" date="2015-09" db="EMBL/GenBank/DDBJ databases">
        <title>Draft Genome Sequences of Two Novel Amoeba-resistant Intranuclear Bacteria, Candidatus Berkiella cookevillensis and Candidatus Berkiella aquae.</title>
        <authorList>
            <person name="Mehari Y.T."/>
            <person name="Arivett B.A."/>
            <person name="Farone A.L."/>
            <person name="Gunderson J.H."/>
            <person name="Farone M.B."/>
        </authorList>
    </citation>
    <scope>NUCLEOTIDE SEQUENCE [LARGE SCALE GENOMIC DNA]</scope>
    <source>
        <strain evidence="11">HT99</strain>
    </source>
</reference>
<reference evidence="12" key="2">
    <citation type="journal article" date="2016" name="Genome Announc.">
        <title>Draft Genome Sequences of Two Novel Amoeba-Resistant Intranuclear Bacteria, 'Candidatus Berkiella cookevillensis' and 'Candidatus Berkiella aquae'.</title>
        <authorList>
            <person name="Mehari Y.T."/>
            <person name="Arivett B.A."/>
            <person name="Farone A.L."/>
            <person name="Gunderson J.H."/>
            <person name="Farone M.B."/>
        </authorList>
    </citation>
    <scope>NUCLEOTIDE SEQUENCE</scope>
    <source>
        <strain evidence="12">HT99</strain>
    </source>
</reference>
<evidence type="ECO:0000256" key="9">
    <source>
        <dbReference type="SAM" id="Phobius"/>
    </source>
</evidence>
<dbReference type="Gene3D" id="1.25.40.10">
    <property type="entry name" value="Tetratricopeptide repeat domain"/>
    <property type="match status" value="1"/>
</dbReference>
<evidence type="ECO:0000313" key="13">
    <source>
        <dbReference type="Proteomes" id="UP000051497"/>
    </source>
</evidence>
<keyword evidence="13" id="KW-1185">Reference proteome</keyword>
<keyword evidence="2" id="KW-1003">Cell membrane</keyword>
<dbReference type="RefSeq" id="WP_075067610.1">
    <property type="nucleotide sequence ID" value="NZ_LKAJ02000001.1"/>
</dbReference>
<evidence type="ECO:0000256" key="3">
    <source>
        <dbReference type="ARBA" id="ARBA00022692"/>
    </source>
</evidence>
<dbReference type="EMBL" id="LKAJ02000001">
    <property type="protein sequence ID" value="MCS5711046.1"/>
    <property type="molecule type" value="Genomic_DNA"/>
</dbReference>
<comment type="subcellular location">
    <subcellularLocation>
        <location evidence="1">Cell membrane</location>
        <topology evidence="1">Single-pass type II membrane protein</topology>
    </subcellularLocation>
</comment>
<evidence type="ECO:0000256" key="2">
    <source>
        <dbReference type="ARBA" id="ARBA00022475"/>
    </source>
</evidence>
<feature type="domain" description="Ancillary SecYEG translocon subunit/Cell division coordinator CpoB TPR" evidence="10">
    <location>
        <begin position="15"/>
        <end position="208"/>
    </location>
</feature>
<gene>
    <name evidence="12" type="ORF">HT99x_006355</name>
    <name evidence="11" type="ORF">HT99x_03020</name>
</gene>
<comment type="similarity">
    <text evidence="7">Belongs to the YfgM family.</text>
</comment>
<dbReference type="PIRSF" id="PIRSF006170">
    <property type="entry name" value="YfgM"/>
    <property type="match status" value="1"/>
</dbReference>
<keyword evidence="6" id="KW-0143">Chaperone</keyword>
<reference evidence="12" key="3">
    <citation type="submission" date="2021-06" db="EMBL/GenBank/DDBJ databases">
        <title>Genomic Description and Analysis of Intracellular Bacteria, Candidatus Berkiella cookevillensis and Candidatus Berkiella aquae.</title>
        <authorList>
            <person name="Kidane D.T."/>
            <person name="Mehari Y.T."/>
            <person name="Rice F.C."/>
            <person name="Arivett B.A."/>
            <person name="Farone A.L."/>
            <person name="Berk S.G."/>
            <person name="Farone M.B."/>
        </authorList>
    </citation>
    <scope>NUCLEOTIDE SEQUENCE</scope>
    <source>
        <strain evidence="12">HT99</strain>
    </source>
</reference>
<comment type="caution">
    <text evidence="11">The sequence shown here is derived from an EMBL/GenBank/DDBJ whole genome shotgun (WGS) entry which is preliminary data.</text>
</comment>
<dbReference type="PANTHER" id="PTHR38035">
    <property type="entry name" value="UPF0070 PROTEIN YFGM"/>
    <property type="match status" value="1"/>
</dbReference>
<protein>
    <recommendedName>
        <fullName evidence="8">Ancillary SecYEG translocon subunit</fullName>
    </recommendedName>
</protein>
<keyword evidence="4 9" id="KW-1133">Transmembrane helix</keyword>
<name>A0A0Q9YC70_9GAMM</name>
<feature type="transmembrane region" description="Helical" evidence="9">
    <location>
        <begin position="25"/>
        <end position="43"/>
    </location>
</feature>
<evidence type="ECO:0000313" key="11">
    <source>
        <dbReference type="EMBL" id="KRG18176.1"/>
    </source>
</evidence>
<proteinExistence type="inferred from homology"/>
<dbReference type="InterPro" id="IPR018704">
    <property type="entry name" value="SecYEG/CpoB_TPR"/>
</dbReference>
<sequence length="219" mass="24487">MEAYATEEQQLEAVKQWFKKHGNRLTWALIIVLGMIAGGRYWFHHQSVVANQASDNYALMISALEQNDQTTLKSKAELLIKDYPQSPYASLAALVVAHQAVKEGDFKNAQEGYKWVLDYSKQADFQALARARLMRLLIAENKADEALALFDEQKARAFLPLMAEMKGDILLKKNDVKGAVSAYQLALKSAKEEGMVGPLLKVKLEDLGISVEDKKAEKS</sequence>
<dbReference type="EMBL" id="LKAJ01000021">
    <property type="protein sequence ID" value="KRG18176.1"/>
    <property type="molecule type" value="Genomic_DNA"/>
</dbReference>